<reference evidence="2" key="1">
    <citation type="journal article" date="2019" name="Int. J. Syst. Evol. Microbiol.">
        <title>The Global Catalogue of Microorganisms (GCM) 10K type strain sequencing project: providing services to taxonomists for standard genome sequencing and annotation.</title>
        <authorList>
            <consortium name="The Broad Institute Genomics Platform"/>
            <consortium name="The Broad Institute Genome Sequencing Center for Infectious Disease"/>
            <person name="Wu L."/>
            <person name="Ma J."/>
        </authorList>
    </citation>
    <scope>NUCLEOTIDE SEQUENCE [LARGE SCALE GENOMIC DNA]</scope>
    <source>
        <strain evidence="2">JCM 17939</strain>
    </source>
</reference>
<proteinExistence type="predicted"/>
<name>A0ABP8UEE2_9ACTN</name>
<dbReference type="Proteomes" id="UP001501442">
    <property type="component" value="Unassembled WGS sequence"/>
</dbReference>
<sequence>MSYSEELEGLREALELPTVGRLRQAGDLDRLRHLVKEYVDESEQIYSELFGPL</sequence>
<evidence type="ECO:0000313" key="1">
    <source>
        <dbReference type="EMBL" id="GAA4630069.1"/>
    </source>
</evidence>
<accession>A0ABP8UEE2</accession>
<dbReference type="RefSeq" id="WP_345433806.1">
    <property type="nucleotide sequence ID" value="NZ_BAABHK010000008.1"/>
</dbReference>
<evidence type="ECO:0008006" key="3">
    <source>
        <dbReference type="Google" id="ProtNLM"/>
    </source>
</evidence>
<organism evidence="1 2">
    <name type="scientific">Actinoallomurus vinaceus</name>
    <dbReference type="NCBI Taxonomy" id="1080074"/>
    <lineage>
        <taxon>Bacteria</taxon>
        <taxon>Bacillati</taxon>
        <taxon>Actinomycetota</taxon>
        <taxon>Actinomycetes</taxon>
        <taxon>Streptosporangiales</taxon>
        <taxon>Thermomonosporaceae</taxon>
        <taxon>Actinoallomurus</taxon>
    </lineage>
</organism>
<gene>
    <name evidence="1" type="ORF">GCM10023196_053910</name>
</gene>
<dbReference type="EMBL" id="BAABHK010000008">
    <property type="protein sequence ID" value="GAA4630069.1"/>
    <property type="molecule type" value="Genomic_DNA"/>
</dbReference>
<keyword evidence="2" id="KW-1185">Reference proteome</keyword>
<comment type="caution">
    <text evidence="1">The sequence shown here is derived from an EMBL/GenBank/DDBJ whole genome shotgun (WGS) entry which is preliminary data.</text>
</comment>
<evidence type="ECO:0000313" key="2">
    <source>
        <dbReference type="Proteomes" id="UP001501442"/>
    </source>
</evidence>
<protein>
    <recommendedName>
        <fullName evidence="3">FXSXX-COOH protein</fullName>
    </recommendedName>
</protein>